<name>A0A6M0H8H4_9CLOT</name>
<feature type="transmembrane region" description="Helical" evidence="1">
    <location>
        <begin position="111"/>
        <end position="131"/>
    </location>
</feature>
<sequence length="731" mass="84491">MFNKFKINLKNYIHHTYFDKYRYVKLIFMLLISSMVGLEMAFLGTGLPKVLDFIVFTAATFLGLIILIVILQLVSLIIKKIPIKNLPFIIGLFIISYIFVTNFFIDTSFEADVFIAITIGIIQLIFIYSILKLLSKNKKNGFIWSIFIFSLFINISMIYFIGFKGYDENLTEKYLSLRVENNNDSSIFSELIKKGDYSIKKLSYGSSDKYNLKTSKVNLSPYVSDEEGIIGKLRNIYWGFDSYSVPITGDVFFPEKGEKLPLILIAHGNHTMTTPSHEGYEYLANHLVSKGYVVASINENFLNFYINSNLADENDARAIMMLNNIKEFEKFNKDKENPLYNKIDMNNIALVGHSRGGEAVAIAALFNKLSYYPDDGDIKLNFNYNIKSIASIAPTYNQYKPSGKSVELENINYFSVHGSYDQDVTEFDGKEQYDNVKFTDGKDYFKSYLYIYGANHGQFNSTWGRYDLNKPMGLFLNTKPIIKDEDQKNILKGYLTGFFDCTLKNKNEYKDMFINYKNIQNDLPRTVYVNEYEDSNFKVIANYEEDLDLKTSSLKDSSIFGKNFTIWREEKVRRRDGSSTTNTAVRLRWYKGSGSFYSISLPENDIYLENINNNSILQFSACRMDNYDVIKNEFNDVDFTIQLEDVNGNISSLLLKDYYTLYPPLRSNLYKNNFLVKNNTIEHELQNFTFPIEEFVKNNSKLNIKKLKTIKFVFDKGVKGDILLDNIGVCI</sequence>
<feature type="transmembrane region" description="Helical" evidence="1">
    <location>
        <begin position="53"/>
        <end position="74"/>
    </location>
</feature>
<protein>
    <recommendedName>
        <fullName evidence="4">Alpha/beta hydrolase</fullName>
    </recommendedName>
</protein>
<organism evidence="2 3">
    <name type="scientific">Clostridium senegalense</name>
    <dbReference type="NCBI Taxonomy" id="1465809"/>
    <lineage>
        <taxon>Bacteria</taxon>
        <taxon>Bacillati</taxon>
        <taxon>Bacillota</taxon>
        <taxon>Clostridia</taxon>
        <taxon>Eubacteriales</taxon>
        <taxon>Clostridiaceae</taxon>
        <taxon>Clostridium</taxon>
    </lineage>
</organism>
<comment type="caution">
    <text evidence="2">The sequence shown here is derived from an EMBL/GenBank/DDBJ whole genome shotgun (WGS) entry which is preliminary data.</text>
</comment>
<dbReference type="SUPFAM" id="SSF53474">
    <property type="entry name" value="alpha/beta-Hydrolases"/>
    <property type="match status" value="1"/>
</dbReference>
<evidence type="ECO:0008006" key="4">
    <source>
        <dbReference type="Google" id="ProtNLM"/>
    </source>
</evidence>
<keyword evidence="1" id="KW-0812">Transmembrane</keyword>
<evidence type="ECO:0000256" key="1">
    <source>
        <dbReference type="SAM" id="Phobius"/>
    </source>
</evidence>
<accession>A0A6M0H8H4</accession>
<feature type="transmembrane region" description="Helical" evidence="1">
    <location>
        <begin position="26"/>
        <end position="47"/>
    </location>
</feature>
<evidence type="ECO:0000313" key="3">
    <source>
        <dbReference type="Proteomes" id="UP000481872"/>
    </source>
</evidence>
<feature type="transmembrane region" description="Helical" evidence="1">
    <location>
        <begin position="143"/>
        <end position="163"/>
    </location>
</feature>
<keyword evidence="3" id="KW-1185">Reference proteome</keyword>
<feature type="transmembrane region" description="Helical" evidence="1">
    <location>
        <begin position="86"/>
        <end position="105"/>
    </location>
</feature>
<dbReference type="Gene3D" id="2.60.120.430">
    <property type="entry name" value="Galactose-binding lectin"/>
    <property type="match status" value="1"/>
</dbReference>
<dbReference type="PANTHER" id="PTHR33428:SF14">
    <property type="entry name" value="CARBOXYLESTERASE TYPE B DOMAIN-CONTAINING PROTEIN"/>
    <property type="match status" value="1"/>
</dbReference>
<dbReference type="EMBL" id="JAAGPU010000042">
    <property type="protein sequence ID" value="NEU06373.1"/>
    <property type="molecule type" value="Genomic_DNA"/>
</dbReference>
<dbReference type="RefSeq" id="WP_199870818.1">
    <property type="nucleotide sequence ID" value="NZ_JAAGPU010000042.1"/>
</dbReference>
<dbReference type="InterPro" id="IPR029058">
    <property type="entry name" value="AB_hydrolase_fold"/>
</dbReference>
<dbReference type="Proteomes" id="UP000481872">
    <property type="component" value="Unassembled WGS sequence"/>
</dbReference>
<keyword evidence="1" id="KW-1133">Transmembrane helix</keyword>
<dbReference type="Gene3D" id="3.40.50.1820">
    <property type="entry name" value="alpha/beta hydrolase"/>
    <property type="match status" value="1"/>
</dbReference>
<dbReference type="AlphaFoldDB" id="A0A6M0H8H4"/>
<evidence type="ECO:0000313" key="2">
    <source>
        <dbReference type="EMBL" id="NEU06373.1"/>
    </source>
</evidence>
<keyword evidence="1" id="KW-0472">Membrane</keyword>
<gene>
    <name evidence="2" type="ORF">G3M99_16290</name>
</gene>
<proteinExistence type="predicted"/>
<reference evidence="2 3" key="1">
    <citation type="submission" date="2020-02" db="EMBL/GenBank/DDBJ databases">
        <title>Genome assembly of a novel Clostridium senegalense strain.</title>
        <authorList>
            <person name="Gupta T.B."/>
            <person name="Jauregui R."/>
            <person name="Maclean P."/>
            <person name="Nawarathana A."/>
            <person name="Brightwell G."/>
        </authorList>
    </citation>
    <scope>NUCLEOTIDE SEQUENCE [LARGE SCALE GENOMIC DNA]</scope>
    <source>
        <strain evidence="2 3">AGRFS4</strain>
    </source>
</reference>
<dbReference type="PANTHER" id="PTHR33428">
    <property type="entry name" value="CHLOROPHYLLASE-2, CHLOROPLASTIC"/>
    <property type="match status" value="1"/>
</dbReference>